<evidence type="ECO:0000313" key="3">
    <source>
        <dbReference type="Proteomes" id="UP000237381"/>
    </source>
</evidence>
<dbReference type="InterPro" id="IPR052553">
    <property type="entry name" value="CbiG_hydrolase"/>
</dbReference>
<protein>
    <submittedName>
        <fullName evidence="2">Cobalt-precorrin 5A hydrolase</fullName>
    </submittedName>
</protein>
<sequence>MNHSQPAAPLPDAPATADNAFPLASVLSSALALGIGCRSGVTLAQIEAAVRAQLGDRGDRDEWTLAQVKVVATLDAKAAEPALLAFCAAHALPLRTFTREQVANVEAHALHSAPGAAAQARFGVAGVCEPCAHLAAVGGPLVRAKLALDGVTVALAAFAAANP</sequence>
<dbReference type="GO" id="GO:0016787">
    <property type="term" value="F:hydrolase activity"/>
    <property type="evidence" value="ECO:0007669"/>
    <property type="project" value="UniProtKB-KW"/>
</dbReference>
<evidence type="ECO:0000313" key="2">
    <source>
        <dbReference type="EMBL" id="POR45293.1"/>
    </source>
</evidence>
<reference evidence="2 3" key="1">
    <citation type="submission" date="2018-01" db="EMBL/GenBank/DDBJ databases">
        <title>Genomic Encyclopedia of Type Strains, Phase III (KMG-III): the genomes of soil and plant-associated and newly described type strains.</title>
        <authorList>
            <person name="Whitman W."/>
        </authorList>
    </citation>
    <scope>NUCLEOTIDE SEQUENCE [LARGE SCALE GENOMIC DNA]</scope>
    <source>
        <strain evidence="2 3">JCM 18070</strain>
    </source>
</reference>
<dbReference type="SUPFAM" id="SSF159664">
    <property type="entry name" value="CobE/GbiG C-terminal domain-like"/>
    <property type="match status" value="1"/>
</dbReference>
<dbReference type="Pfam" id="PF01890">
    <property type="entry name" value="CbiG_C"/>
    <property type="match status" value="1"/>
</dbReference>
<keyword evidence="3" id="KW-1185">Reference proteome</keyword>
<feature type="domain" description="CobE/GbiG C-terminal" evidence="1">
    <location>
        <begin position="31"/>
        <end position="156"/>
    </location>
</feature>
<dbReference type="GO" id="GO:0009236">
    <property type="term" value="P:cobalamin biosynthetic process"/>
    <property type="evidence" value="ECO:0007669"/>
    <property type="project" value="InterPro"/>
</dbReference>
<dbReference type="InterPro" id="IPR002750">
    <property type="entry name" value="CobE/GbiG_C"/>
</dbReference>
<proteinExistence type="predicted"/>
<dbReference type="AlphaFoldDB" id="A0A2S4LS49"/>
<dbReference type="PANTHER" id="PTHR37477:SF1">
    <property type="entry name" value="COBALT-PRECORRIN-5A HYDROLASE"/>
    <property type="match status" value="1"/>
</dbReference>
<gene>
    <name evidence="2" type="ORF">B0G62_13611</name>
</gene>
<comment type="caution">
    <text evidence="2">The sequence shown here is derived from an EMBL/GenBank/DDBJ whole genome shotgun (WGS) entry which is preliminary data.</text>
</comment>
<name>A0A2S4LS49_9BURK</name>
<dbReference type="EMBL" id="PQGA01000036">
    <property type="protein sequence ID" value="POR45293.1"/>
    <property type="molecule type" value="Genomic_DNA"/>
</dbReference>
<evidence type="ECO:0000259" key="1">
    <source>
        <dbReference type="Pfam" id="PF01890"/>
    </source>
</evidence>
<dbReference type="PANTHER" id="PTHR37477">
    <property type="entry name" value="COBALT-PRECORRIN-5A HYDROLASE"/>
    <property type="match status" value="1"/>
</dbReference>
<dbReference type="InterPro" id="IPR036518">
    <property type="entry name" value="CobE/GbiG_C_sf"/>
</dbReference>
<organism evidence="2 3">
    <name type="scientific">Paraburkholderia eburnea</name>
    <dbReference type="NCBI Taxonomy" id="1189126"/>
    <lineage>
        <taxon>Bacteria</taxon>
        <taxon>Pseudomonadati</taxon>
        <taxon>Pseudomonadota</taxon>
        <taxon>Betaproteobacteria</taxon>
        <taxon>Burkholderiales</taxon>
        <taxon>Burkholderiaceae</taxon>
        <taxon>Paraburkholderia</taxon>
    </lineage>
</organism>
<accession>A0A2S4LS49</accession>
<keyword evidence="2" id="KW-0378">Hydrolase</keyword>
<dbReference type="Proteomes" id="UP000237381">
    <property type="component" value="Unassembled WGS sequence"/>
</dbReference>
<dbReference type="Gene3D" id="3.30.420.180">
    <property type="entry name" value="CobE/GbiG C-terminal domain"/>
    <property type="match status" value="1"/>
</dbReference>